<evidence type="ECO:0000256" key="7">
    <source>
        <dbReference type="ARBA" id="ARBA00022753"/>
    </source>
</evidence>
<organism evidence="15 16">
    <name type="scientific">Romanomermis culicivorax</name>
    <name type="common">Nematode worm</name>
    <dbReference type="NCBI Taxonomy" id="13658"/>
    <lineage>
        <taxon>Eukaryota</taxon>
        <taxon>Metazoa</taxon>
        <taxon>Ecdysozoa</taxon>
        <taxon>Nematoda</taxon>
        <taxon>Enoplea</taxon>
        <taxon>Dorylaimia</taxon>
        <taxon>Mermithida</taxon>
        <taxon>Mermithoidea</taxon>
        <taxon>Mermithidae</taxon>
        <taxon>Romanomermis</taxon>
    </lineage>
</organism>
<keyword evidence="12" id="KW-0739">Sodium transport</keyword>
<evidence type="ECO:0000256" key="13">
    <source>
        <dbReference type="SAM" id="Phobius"/>
    </source>
</evidence>
<dbReference type="PANTHER" id="PTHR10110:SF187">
    <property type="entry name" value="SODIUM_HYDROGEN EXCHANGER"/>
    <property type="match status" value="1"/>
</dbReference>
<dbReference type="AlphaFoldDB" id="A0A915JIM8"/>
<reference evidence="16" key="1">
    <citation type="submission" date="2022-11" db="UniProtKB">
        <authorList>
            <consortium name="WormBaseParasite"/>
        </authorList>
    </citation>
    <scope>IDENTIFICATION</scope>
</reference>
<evidence type="ECO:0000256" key="11">
    <source>
        <dbReference type="ARBA" id="ARBA00023136"/>
    </source>
</evidence>
<dbReference type="InterPro" id="IPR004709">
    <property type="entry name" value="NaH_exchanger"/>
</dbReference>
<keyword evidence="11 13" id="KW-0472">Membrane</keyword>
<evidence type="ECO:0000256" key="10">
    <source>
        <dbReference type="ARBA" id="ARBA00023065"/>
    </source>
</evidence>
<dbReference type="Proteomes" id="UP000887565">
    <property type="component" value="Unplaced"/>
</dbReference>
<keyword evidence="6 13" id="KW-0812">Transmembrane</keyword>
<dbReference type="GO" id="GO:0015386">
    <property type="term" value="F:potassium:proton antiporter activity"/>
    <property type="evidence" value="ECO:0007669"/>
    <property type="project" value="TreeGrafter"/>
</dbReference>
<keyword evidence="4" id="KW-0813">Transport</keyword>
<evidence type="ECO:0000256" key="1">
    <source>
        <dbReference type="ARBA" id="ARBA00004195"/>
    </source>
</evidence>
<keyword evidence="9" id="KW-0915">Sodium</keyword>
<keyword evidence="5" id="KW-1003">Cell membrane</keyword>
<keyword evidence="7" id="KW-0967">Endosome</keyword>
<dbReference type="OMA" id="AEDHIYH"/>
<proteinExistence type="inferred from homology"/>
<evidence type="ECO:0000256" key="3">
    <source>
        <dbReference type="ARBA" id="ARBA00007367"/>
    </source>
</evidence>
<protein>
    <submittedName>
        <fullName evidence="16">Cation/H+ exchanger domain-containing protein</fullName>
    </submittedName>
</protein>
<dbReference type="GO" id="GO:0005886">
    <property type="term" value="C:plasma membrane"/>
    <property type="evidence" value="ECO:0007669"/>
    <property type="project" value="UniProtKB-SubCell"/>
</dbReference>
<keyword evidence="8 13" id="KW-1133">Transmembrane helix</keyword>
<dbReference type="PRINTS" id="PR01088">
    <property type="entry name" value="NAHEXCHNGR6"/>
</dbReference>
<feature type="transmembrane region" description="Helical" evidence="13">
    <location>
        <begin position="172"/>
        <end position="195"/>
    </location>
</feature>
<sequence>MGSESAENVEKIAEIKAVDLHKVDSINLMLYTLLLTCTVLTIWFFKRRRLRFVHETGLTLVYGLIVGLIMKFTSSSSSTLHHLNVIPLNDTFSTSILPDYLRIQVAVENNNNTWFRYRFEGPVQQSNEALIEQKVAATFDPEIFFNLILPPIIFNAGYSLKKRHFFRNIGSILMFAILGTTISCVITGFFMYAVMLLSSLNFTLNDSLLFGAIISATDPVTVLAIFNDIHVDVDLFALVFGESALNDAVAIVLTSTIERFNMAAGDGHDITLTSMSVLSSCGEFLGVFFGSLGIGMINGCGAALLTKFTKISEFPLLETSLFILSSYLSFLMAEAGGMTGLRGAVAFALAIRNTATPERRIVYTTTSLIAIFTVLVNGGLTSQMIQWLKIKYGVDEEMDPQSPSTSDSNAKLAGNTKHYNPWDKSFLPRKWYNFDSKYLKPFLTNSRPTLMDTTPTCLLPVARLFTTTQQMNEGLPVNAADLIAELESRAESVVDDSFAYQSFAPAPQMFDSDPPLTTHDKD</sequence>
<dbReference type="InterPro" id="IPR002090">
    <property type="entry name" value="NHE-6/7/9"/>
</dbReference>
<evidence type="ECO:0000256" key="12">
    <source>
        <dbReference type="ARBA" id="ARBA00023201"/>
    </source>
</evidence>
<dbReference type="Gene3D" id="6.10.140.1330">
    <property type="match status" value="1"/>
</dbReference>
<dbReference type="InterPro" id="IPR018422">
    <property type="entry name" value="Cation/H_exchanger_CPA1"/>
</dbReference>
<comment type="subcellular location">
    <subcellularLocation>
        <location evidence="2">Cell membrane</location>
        <topology evidence="2">Multi-pass membrane protein</topology>
    </subcellularLocation>
    <subcellularLocation>
        <location evidence="1">Recycling endosome membrane</location>
        <topology evidence="1">Multi-pass membrane protein</topology>
    </subcellularLocation>
</comment>
<name>A0A915JIM8_ROMCU</name>
<evidence type="ECO:0000256" key="8">
    <source>
        <dbReference type="ARBA" id="ARBA00022989"/>
    </source>
</evidence>
<feature type="transmembrane region" description="Helical" evidence="13">
    <location>
        <begin position="326"/>
        <end position="349"/>
    </location>
</feature>
<dbReference type="GO" id="GO:0055038">
    <property type="term" value="C:recycling endosome membrane"/>
    <property type="evidence" value="ECO:0007669"/>
    <property type="project" value="UniProtKB-SubCell"/>
</dbReference>
<evidence type="ECO:0000256" key="6">
    <source>
        <dbReference type="ARBA" id="ARBA00022692"/>
    </source>
</evidence>
<dbReference type="Pfam" id="PF00999">
    <property type="entry name" value="Na_H_Exchanger"/>
    <property type="match status" value="1"/>
</dbReference>
<feature type="transmembrane region" description="Helical" evidence="13">
    <location>
        <begin position="52"/>
        <end position="70"/>
    </location>
</feature>
<dbReference type="PRINTS" id="PR01084">
    <property type="entry name" value="NAHEXCHNGR"/>
</dbReference>
<dbReference type="GO" id="GO:0051453">
    <property type="term" value="P:regulation of intracellular pH"/>
    <property type="evidence" value="ECO:0007669"/>
    <property type="project" value="TreeGrafter"/>
</dbReference>
<dbReference type="PANTHER" id="PTHR10110">
    <property type="entry name" value="SODIUM/HYDROGEN EXCHANGER"/>
    <property type="match status" value="1"/>
</dbReference>
<feature type="domain" description="Cation/H+ exchanger transmembrane" evidence="14">
    <location>
        <begin position="39"/>
        <end position="340"/>
    </location>
</feature>
<dbReference type="InterPro" id="IPR006153">
    <property type="entry name" value="Cation/H_exchanger_TM"/>
</dbReference>
<dbReference type="GO" id="GO:0098719">
    <property type="term" value="P:sodium ion import across plasma membrane"/>
    <property type="evidence" value="ECO:0007669"/>
    <property type="project" value="TreeGrafter"/>
</dbReference>
<evidence type="ECO:0000313" key="15">
    <source>
        <dbReference type="Proteomes" id="UP000887565"/>
    </source>
</evidence>
<evidence type="ECO:0000256" key="4">
    <source>
        <dbReference type="ARBA" id="ARBA00022448"/>
    </source>
</evidence>
<comment type="similarity">
    <text evidence="3">Belongs to the monovalent cation:proton antiporter 1 (CPA1) transporter (TC 2.A.36) family.</text>
</comment>
<evidence type="ECO:0000313" key="16">
    <source>
        <dbReference type="WBParaSite" id="nRc.2.0.1.t25941-RA"/>
    </source>
</evidence>
<feature type="transmembrane region" description="Helical" evidence="13">
    <location>
        <begin position="28"/>
        <end position="45"/>
    </location>
</feature>
<evidence type="ECO:0000259" key="14">
    <source>
        <dbReference type="Pfam" id="PF00999"/>
    </source>
</evidence>
<dbReference type="WBParaSite" id="nRc.2.0.1.t25941-RA">
    <property type="protein sequence ID" value="nRc.2.0.1.t25941-RA"/>
    <property type="gene ID" value="nRc.2.0.1.g25941"/>
</dbReference>
<evidence type="ECO:0000256" key="5">
    <source>
        <dbReference type="ARBA" id="ARBA00022475"/>
    </source>
</evidence>
<feature type="transmembrane region" description="Helical" evidence="13">
    <location>
        <begin position="207"/>
        <end position="226"/>
    </location>
</feature>
<accession>A0A915JIM8</accession>
<evidence type="ECO:0000256" key="2">
    <source>
        <dbReference type="ARBA" id="ARBA00004651"/>
    </source>
</evidence>
<feature type="transmembrane region" description="Helical" evidence="13">
    <location>
        <begin position="284"/>
        <end position="306"/>
    </location>
</feature>
<keyword evidence="10" id="KW-0406">Ion transport</keyword>
<evidence type="ECO:0000256" key="9">
    <source>
        <dbReference type="ARBA" id="ARBA00023053"/>
    </source>
</evidence>
<feature type="transmembrane region" description="Helical" evidence="13">
    <location>
        <begin position="143"/>
        <end position="160"/>
    </location>
</feature>
<feature type="transmembrane region" description="Helical" evidence="13">
    <location>
        <begin position="361"/>
        <end position="380"/>
    </location>
</feature>
<keyword evidence="15" id="KW-1185">Reference proteome</keyword>
<dbReference type="GO" id="GO:0015385">
    <property type="term" value="F:sodium:proton antiporter activity"/>
    <property type="evidence" value="ECO:0007669"/>
    <property type="project" value="InterPro"/>
</dbReference>